<sequence length="63" mass="6562">MGLFGEAACLQGEGAAAHHDGFTNEHGSRFLSRLRGPLRAANTPGARDVASSSVHGRESCSRP</sequence>
<gene>
    <name evidence="2" type="ORF">CAP_4328</name>
</gene>
<evidence type="ECO:0000313" key="2">
    <source>
        <dbReference type="EMBL" id="EYF04652.1"/>
    </source>
</evidence>
<proteinExistence type="predicted"/>
<organism evidence="2 3">
    <name type="scientific">Chondromyces apiculatus DSM 436</name>
    <dbReference type="NCBI Taxonomy" id="1192034"/>
    <lineage>
        <taxon>Bacteria</taxon>
        <taxon>Pseudomonadati</taxon>
        <taxon>Myxococcota</taxon>
        <taxon>Polyangia</taxon>
        <taxon>Polyangiales</taxon>
        <taxon>Polyangiaceae</taxon>
        <taxon>Chondromyces</taxon>
    </lineage>
</organism>
<feature type="region of interest" description="Disordered" evidence="1">
    <location>
        <begin position="36"/>
        <end position="63"/>
    </location>
</feature>
<comment type="caution">
    <text evidence="2">The sequence shown here is derived from an EMBL/GenBank/DDBJ whole genome shotgun (WGS) entry which is preliminary data.</text>
</comment>
<dbReference type="EMBL" id="ASRX01000031">
    <property type="protein sequence ID" value="EYF04652.1"/>
    <property type="molecule type" value="Genomic_DNA"/>
</dbReference>
<evidence type="ECO:0000256" key="1">
    <source>
        <dbReference type="SAM" id="MobiDB-lite"/>
    </source>
</evidence>
<dbReference type="AlphaFoldDB" id="A0A017T6M6"/>
<keyword evidence="3" id="KW-1185">Reference proteome</keyword>
<dbReference type="Proteomes" id="UP000019678">
    <property type="component" value="Unassembled WGS sequence"/>
</dbReference>
<reference evidence="2 3" key="1">
    <citation type="submission" date="2013-05" db="EMBL/GenBank/DDBJ databases">
        <title>Genome assembly of Chondromyces apiculatus DSM 436.</title>
        <authorList>
            <person name="Sharma G."/>
            <person name="Khatri I."/>
            <person name="Kaur C."/>
            <person name="Mayilraj S."/>
            <person name="Subramanian S."/>
        </authorList>
    </citation>
    <scope>NUCLEOTIDE SEQUENCE [LARGE SCALE GENOMIC DNA]</scope>
    <source>
        <strain evidence="2 3">DSM 436</strain>
    </source>
</reference>
<evidence type="ECO:0000313" key="3">
    <source>
        <dbReference type="Proteomes" id="UP000019678"/>
    </source>
</evidence>
<name>A0A017T6M6_9BACT</name>
<accession>A0A017T6M6</accession>
<protein>
    <submittedName>
        <fullName evidence="2">Uncharacterized protein</fullName>
    </submittedName>
</protein>